<keyword evidence="2" id="KW-1133">Transmembrane helix</keyword>
<organism evidence="3 4">
    <name type="scientific">Bradyrhizobium lablabi</name>
    <dbReference type="NCBI Taxonomy" id="722472"/>
    <lineage>
        <taxon>Bacteria</taxon>
        <taxon>Pseudomonadati</taxon>
        <taxon>Pseudomonadota</taxon>
        <taxon>Alphaproteobacteria</taxon>
        <taxon>Hyphomicrobiales</taxon>
        <taxon>Nitrobacteraceae</taxon>
        <taxon>Bradyrhizobium</taxon>
    </lineage>
</organism>
<feature type="region of interest" description="Disordered" evidence="1">
    <location>
        <begin position="337"/>
        <end position="362"/>
    </location>
</feature>
<dbReference type="RefSeq" id="WP_079542198.1">
    <property type="nucleotide sequence ID" value="NZ_LT670844.1"/>
</dbReference>
<gene>
    <name evidence="3" type="ORF">SAMN05444159_4869</name>
</gene>
<feature type="compositionally biased region" description="Low complexity" evidence="1">
    <location>
        <begin position="537"/>
        <end position="561"/>
    </location>
</feature>
<accession>A0A1M6XH16</accession>
<evidence type="ECO:0000313" key="4">
    <source>
        <dbReference type="Proteomes" id="UP000189935"/>
    </source>
</evidence>
<keyword evidence="2" id="KW-0472">Membrane</keyword>
<feature type="region of interest" description="Disordered" evidence="1">
    <location>
        <begin position="524"/>
        <end position="561"/>
    </location>
</feature>
<protein>
    <submittedName>
        <fullName evidence="3">Uncharacterized protein</fullName>
    </submittedName>
</protein>
<dbReference type="Proteomes" id="UP000189935">
    <property type="component" value="Chromosome I"/>
</dbReference>
<evidence type="ECO:0000313" key="3">
    <source>
        <dbReference type="EMBL" id="SHL05236.1"/>
    </source>
</evidence>
<dbReference type="AlphaFoldDB" id="A0A1M6XH16"/>
<feature type="region of interest" description="Disordered" evidence="1">
    <location>
        <begin position="66"/>
        <end position="86"/>
    </location>
</feature>
<name>A0A1M6XH16_9BRAD</name>
<feature type="transmembrane region" description="Helical" evidence="2">
    <location>
        <begin position="142"/>
        <end position="161"/>
    </location>
</feature>
<sequence>MRRTIETAPRDGNVIIVEDDARGTYDVVHWSAETGEWVGENGEPTKIAPSHWYPMPRENFLKQEQGLDVSTSPSRAGPPTSRARRYGFLPFSPRRTAPQRPTTKDVIAPRSVASATPTTVATVKAQATAAEAKRRPHARRGFATSPIAATLLAAAFIGMYFHAEVAAYAARYPGLQDIFKQEIQASRDWRKTNLSALQRRAEGDHASAQPVLEAAAVKQAVAASVPDAQQSLGKEQRAEALAKELAEARHTIDGLNLQLRTEAATSAQLLEREHGKAAALVQEATAARQELAASAGQHRHAVEEERARSVALASELAMARREIETNAALLNKARDDAAQFKQSGEKTTAELQKERDRAEASSRELAIARREIETNVALNKARDYAAQFKQAGENTAAELQQERDRAEASSRELAIARREIETNAALLNEARDDAAQFKQTSERVTAELQQEHDRVEALASELAKARREVETQAAQLRKADGEAAQLRQAAASATAELQQSLQQERNRAEAMARDLEATRRTLDGRAAPEHAANSQSAEVTPAAEATATVQPATTEPQGSPEAARLIARASALLGQENIGAARIVLERAAEMGSAQASFMLAETYDPIILSAWGTYGTRGEASKAREFYAKAQAGGIQEAKDRFSALR</sequence>
<dbReference type="EMBL" id="LT670844">
    <property type="protein sequence ID" value="SHL05236.1"/>
    <property type="molecule type" value="Genomic_DNA"/>
</dbReference>
<dbReference type="OrthoDB" id="8003401at2"/>
<keyword evidence="2" id="KW-0812">Transmembrane</keyword>
<evidence type="ECO:0000256" key="1">
    <source>
        <dbReference type="SAM" id="MobiDB-lite"/>
    </source>
</evidence>
<reference evidence="3 4" key="1">
    <citation type="submission" date="2016-11" db="EMBL/GenBank/DDBJ databases">
        <authorList>
            <person name="Jaros S."/>
            <person name="Januszkiewicz K."/>
            <person name="Wedrychowicz H."/>
        </authorList>
    </citation>
    <scope>NUCLEOTIDE SEQUENCE [LARGE SCALE GENOMIC DNA]</scope>
    <source>
        <strain evidence="3 4">GAS499</strain>
    </source>
</reference>
<proteinExistence type="predicted"/>
<evidence type="ECO:0000256" key="2">
    <source>
        <dbReference type="SAM" id="Phobius"/>
    </source>
</evidence>